<evidence type="ECO:0000313" key="2">
    <source>
        <dbReference type="Proteomes" id="UP000222460"/>
    </source>
</evidence>
<dbReference type="Proteomes" id="UP000222460">
    <property type="component" value="Unassembled WGS sequence"/>
</dbReference>
<sequence length="434" mass="47316">MTIHDQAAAPSRQIEPIRHDNLLIHFTTEFHRIWDSTGSRAKPAAFWRPTPAPDVLPGYFPLGDVFVAGHDNINGSTVVAVVCEADAPSADPARGPALRRPEDFELIWKDSGSGSKKDGAVWRPIAPQGYVAMGAVCSNDHEKPSLNAVRCVRADLVIASDVGELIWNDKGSGARQSFSAWSVTPTNAPPGEIHFAPGTFVGASSFNRPESNVGAYSLRMQIAPLIQSSPQLPMLLAADAPETKGAATLAQVIELPWFVVKDDLSPIDQLRTTPFYRLERTDQYYLVGSGHNTGEEARAFKWTAQRLQNPKTLRLFTQLTAISFVNPWATKADAPPSLSFSARLDSQFTHSETSTSGWQTPFVTHVIAMAGKGKFVAVYQLESFYELRRADGSQAGINLAYTQNDNLSLLQYPPQECTHQATDKSLPTATDSAP</sequence>
<comment type="caution">
    <text evidence="1">The sequence shown here is derived from an EMBL/GenBank/DDBJ whole genome shotgun (WGS) entry which is preliminary data.</text>
</comment>
<dbReference type="Pfam" id="PF06101">
    <property type="entry name" value="Vps62"/>
    <property type="match status" value="1"/>
</dbReference>
<evidence type="ECO:0000313" key="1">
    <source>
        <dbReference type="EMBL" id="PHH41960.1"/>
    </source>
</evidence>
<evidence type="ECO:0008006" key="3">
    <source>
        <dbReference type="Google" id="ProtNLM"/>
    </source>
</evidence>
<dbReference type="PANTHER" id="PTHR48219">
    <property type="entry name" value="VACUOLAR PROTEIN SORTING-ASSOCIATED PROTEIN 62-RELATED"/>
    <property type="match status" value="1"/>
</dbReference>
<proteinExistence type="predicted"/>
<dbReference type="AlphaFoldDB" id="A0A2C5WCC5"/>
<dbReference type="RefSeq" id="WP_098966749.1">
    <property type="nucleotide sequence ID" value="NZ_PDKZ01000002.1"/>
</dbReference>
<gene>
    <name evidence="1" type="ORF">CRX57_17805</name>
</gene>
<dbReference type="PANTHER" id="PTHR48219:SF2">
    <property type="entry name" value="VACUOLAR PROTEIN SORTING-ASSOCIATED PROTEIN 62"/>
    <property type="match status" value="1"/>
</dbReference>
<protein>
    <recommendedName>
        <fullName evidence="3">DUF946 domain-containing protein</fullName>
    </recommendedName>
</protein>
<name>A0A2C5WCC5_PSEPU</name>
<dbReference type="InterPro" id="IPR009291">
    <property type="entry name" value="Vps62"/>
</dbReference>
<dbReference type="EMBL" id="PDKZ01000002">
    <property type="protein sequence ID" value="PHH41960.1"/>
    <property type="molecule type" value="Genomic_DNA"/>
</dbReference>
<reference evidence="2" key="1">
    <citation type="submission" date="2017-10" db="EMBL/GenBank/DDBJ databases">
        <title>FDA dAtabase for Regulatory Grade micrObial Sequences (FDA-ARGOS): Supporting development and validation of Infectious Disease Dx tests.</title>
        <authorList>
            <person name="Goldberg B."/>
            <person name="Campos J."/>
            <person name="Tallon L."/>
            <person name="Sadzewicz L."/>
            <person name="Ott S."/>
            <person name="Zhao X."/>
            <person name="Nagaraj S."/>
            <person name="Vavikolanu K."/>
            <person name="Aluvathingal J."/>
            <person name="Nadendla S."/>
            <person name="Geyer C."/>
            <person name="Sichtig H."/>
        </authorList>
    </citation>
    <scope>NUCLEOTIDE SEQUENCE [LARGE SCALE GENOMIC DNA]</scope>
    <source>
        <strain evidence="2">FDAARGOS_376</strain>
    </source>
</reference>
<organism evidence="1 2">
    <name type="scientific">Pseudomonas putida</name>
    <name type="common">Arthrobacter siderocapsulatus</name>
    <dbReference type="NCBI Taxonomy" id="303"/>
    <lineage>
        <taxon>Bacteria</taxon>
        <taxon>Pseudomonadati</taxon>
        <taxon>Pseudomonadota</taxon>
        <taxon>Gammaproteobacteria</taxon>
        <taxon>Pseudomonadales</taxon>
        <taxon>Pseudomonadaceae</taxon>
        <taxon>Pseudomonas</taxon>
    </lineage>
</organism>
<accession>A0A2C5WCC5</accession>